<evidence type="ECO:0000313" key="1">
    <source>
        <dbReference type="EMBL" id="KAI8530466.1"/>
    </source>
</evidence>
<accession>A0ACC0LQC4</accession>
<protein>
    <submittedName>
        <fullName evidence="1">Uncharacterized protein</fullName>
    </submittedName>
</protein>
<sequence>MTITPGDFALLIGLRVGGNPLPIDPRIHEQEGAFDYLLGKTLDVTKSGHVTYSWLWAQYDQEEFDWGTPALATLYRHLNACSRGVSLSLGGHHRVFELWAFEHLLQFPPQRTRSPAMDLLALRRVLDHLTVDRVRFDPWDTLLDDAPLELTSARALDSQHFLIEGPFSRAWYLGERMASMYFQRLEAL</sequence>
<reference evidence="1" key="1">
    <citation type="submission" date="2022-02" db="EMBL/GenBank/DDBJ databases">
        <title>Plant Genome Project.</title>
        <authorList>
            <person name="Zhang R.-G."/>
        </authorList>
    </citation>
    <scope>NUCLEOTIDE SEQUENCE</scope>
    <source>
        <strain evidence="1">AT1</strain>
    </source>
</reference>
<keyword evidence="2" id="KW-1185">Reference proteome</keyword>
<dbReference type="EMBL" id="CM046398">
    <property type="protein sequence ID" value="KAI8530466.1"/>
    <property type="molecule type" value="Genomic_DNA"/>
</dbReference>
<comment type="caution">
    <text evidence="1">The sequence shown here is derived from an EMBL/GenBank/DDBJ whole genome shotgun (WGS) entry which is preliminary data.</text>
</comment>
<organism evidence="1 2">
    <name type="scientific">Rhododendron molle</name>
    <name type="common">Chinese azalea</name>
    <name type="synonym">Azalea mollis</name>
    <dbReference type="NCBI Taxonomy" id="49168"/>
    <lineage>
        <taxon>Eukaryota</taxon>
        <taxon>Viridiplantae</taxon>
        <taxon>Streptophyta</taxon>
        <taxon>Embryophyta</taxon>
        <taxon>Tracheophyta</taxon>
        <taxon>Spermatophyta</taxon>
        <taxon>Magnoliopsida</taxon>
        <taxon>eudicotyledons</taxon>
        <taxon>Gunneridae</taxon>
        <taxon>Pentapetalae</taxon>
        <taxon>asterids</taxon>
        <taxon>Ericales</taxon>
        <taxon>Ericaceae</taxon>
        <taxon>Ericoideae</taxon>
        <taxon>Rhodoreae</taxon>
        <taxon>Rhododendron</taxon>
    </lineage>
</organism>
<evidence type="ECO:0000313" key="2">
    <source>
        <dbReference type="Proteomes" id="UP001062846"/>
    </source>
</evidence>
<name>A0ACC0LQC4_RHOML</name>
<gene>
    <name evidence="1" type="ORF">RHMOL_Rhmol11G0060800</name>
</gene>
<proteinExistence type="predicted"/>
<dbReference type="Proteomes" id="UP001062846">
    <property type="component" value="Chromosome 11"/>
</dbReference>